<evidence type="ECO:0000256" key="3">
    <source>
        <dbReference type="ARBA" id="ARBA00022490"/>
    </source>
</evidence>
<evidence type="ECO:0000256" key="6">
    <source>
        <dbReference type="ARBA" id="ARBA00039970"/>
    </source>
</evidence>
<organism evidence="8 9">
    <name type="scientific">Bartonella raoultii</name>
    <dbReference type="NCBI Taxonomy" id="1457020"/>
    <lineage>
        <taxon>Bacteria</taxon>
        <taxon>Pseudomonadati</taxon>
        <taxon>Pseudomonadota</taxon>
        <taxon>Alphaproteobacteria</taxon>
        <taxon>Hyphomicrobiales</taxon>
        <taxon>Bartonellaceae</taxon>
        <taxon>Bartonella</taxon>
    </lineage>
</organism>
<name>A0ABS7I414_9HYPH</name>
<keyword evidence="4" id="KW-0547">Nucleotide-binding</keyword>
<dbReference type="SUPFAM" id="SSF52540">
    <property type="entry name" value="P-loop containing nucleoside triphosphate hydrolases"/>
    <property type="match status" value="1"/>
</dbReference>
<reference evidence="8 9" key="1">
    <citation type="submission" date="2021-08" db="EMBL/GenBank/DDBJ databases">
        <title>Bartonella raoulti 094 sp. nov.</title>
        <authorList>
            <person name="Zgheib R."/>
            <person name="Hammoud A."/>
        </authorList>
    </citation>
    <scope>NUCLEOTIDE SEQUENCE [LARGE SCALE GENOMIC DNA]</scope>
    <source>
        <strain evidence="8 9">094</strain>
    </source>
</reference>
<sequence>MKVSAEKLKHIKKKINAFPENTDLSGKERASDVDHVVIIFEDNKYAKTVFGKFNENLTYIEKRLKIHIYPRSNEVLIYGKTTAIKHAQYILQQLYKYATVHQELTLSDIEGAIAMVSLTQKQQDAPKTRKSTTKPIPAQLSTHKKTIHARTPTQDIYIHAMENNELVFGIGPAGTGKTYLAVAHAAMLLERGIIERIILSRPAVEAGEHLGFLPGDLKEKVDPYLRPLYDALYDMMPIEKVERILASGVIEIAPLAFMRGRTLSHAAVILDEAQNTTPMQMKMFLTRLGEGTRMIVTGDISQIDLPEKQKSGLIEAIRILSHVDNIAIVRFNERDVVRHPLVAAIVRAYDHDSRVQNEEMSLSYNISKNKFDSS</sequence>
<evidence type="ECO:0000313" key="8">
    <source>
        <dbReference type="EMBL" id="MBX4335476.1"/>
    </source>
</evidence>
<accession>A0ABS7I414</accession>
<evidence type="ECO:0000313" key="9">
    <source>
        <dbReference type="Proteomes" id="UP000746918"/>
    </source>
</evidence>
<dbReference type="RefSeq" id="WP_220716784.1">
    <property type="nucleotide sequence ID" value="NZ_JAIFRO010000002.1"/>
</dbReference>
<proteinExistence type="inferred from homology"/>
<comment type="similarity">
    <text evidence="2">Belongs to the PhoH family.</text>
</comment>
<evidence type="ECO:0000256" key="1">
    <source>
        <dbReference type="ARBA" id="ARBA00004496"/>
    </source>
</evidence>
<dbReference type="Gene3D" id="3.40.50.300">
    <property type="entry name" value="P-loop containing nucleotide triphosphate hydrolases"/>
    <property type="match status" value="1"/>
</dbReference>
<comment type="caution">
    <text evidence="8">The sequence shown here is derived from an EMBL/GenBank/DDBJ whole genome shotgun (WGS) entry which is preliminary data.</text>
</comment>
<feature type="domain" description="PhoH-like protein" evidence="7">
    <location>
        <begin position="147"/>
        <end position="350"/>
    </location>
</feature>
<dbReference type="EMBL" id="JAIFRO010000002">
    <property type="protein sequence ID" value="MBX4335476.1"/>
    <property type="molecule type" value="Genomic_DNA"/>
</dbReference>
<keyword evidence="9" id="KW-1185">Reference proteome</keyword>
<evidence type="ECO:0000256" key="5">
    <source>
        <dbReference type="ARBA" id="ARBA00022840"/>
    </source>
</evidence>
<evidence type="ECO:0000256" key="4">
    <source>
        <dbReference type="ARBA" id="ARBA00022741"/>
    </source>
</evidence>
<dbReference type="Proteomes" id="UP000746918">
    <property type="component" value="Unassembled WGS sequence"/>
</dbReference>
<dbReference type="PANTHER" id="PTHR30473:SF1">
    <property type="entry name" value="PHOH-LIKE PROTEIN"/>
    <property type="match status" value="1"/>
</dbReference>
<evidence type="ECO:0000259" key="7">
    <source>
        <dbReference type="Pfam" id="PF02562"/>
    </source>
</evidence>
<comment type="subcellular location">
    <subcellularLocation>
        <location evidence="1">Cytoplasm</location>
    </subcellularLocation>
</comment>
<dbReference type="Pfam" id="PF02562">
    <property type="entry name" value="PhoH"/>
    <property type="match status" value="1"/>
</dbReference>
<dbReference type="InterPro" id="IPR003714">
    <property type="entry name" value="PhoH"/>
</dbReference>
<dbReference type="PANTHER" id="PTHR30473">
    <property type="entry name" value="PROTEIN PHOH"/>
    <property type="match status" value="1"/>
</dbReference>
<keyword evidence="5" id="KW-0067">ATP-binding</keyword>
<keyword evidence="3" id="KW-0963">Cytoplasm</keyword>
<protein>
    <recommendedName>
        <fullName evidence="6">PhoH-like protein</fullName>
    </recommendedName>
</protein>
<dbReference type="InterPro" id="IPR027417">
    <property type="entry name" value="P-loop_NTPase"/>
</dbReference>
<gene>
    <name evidence="8" type="ORF">K3248_02495</name>
</gene>
<dbReference type="InterPro" id="IPR051451">
    <property type="entry name" value="PhoH2-like"/>
</dbReference>
<evidence type="ECO:0000256" key="2">
    <source>
        <dbReference type="ARBA" id="ARBA00010393"/>
    </source>
</evidence>